<dbReference type="AlphaFoldDB" id="A0ABD4A9G1"/>
<comment type="caution">
    <text evidence="1">The sequence shown here is derived from an EMBL/GenBank/DDBJ whole genome shotgun (WGS) entry which is preliminary data.</text>
</comment>
<reference evidence="1 2" key="1">
    <citation type="submission" date="2015-01" db="EMBL/GenBank/DDBJ databases">
        <title>Draft Genome Sequences of Four Bacillus thermoamylovorans Strains, Isolated From Food Products.</title>
        <authorList>
            <person name="Krawcyk A.O."/>
            <person name="Berendsen E.M."/>
            <person name="Eijlander R.T."/>
            <person name="de Jong A."/>
            <person name="Wells-Bennik M."/>
            <person name="Kuipers O.P."/>
        </authorList>
    </citation>
    <scope>NUCLEOTIDE SEQUENCE [LARGE SCALE GENOMIC DNA]</scope>
    <source>
        <strain evidence="1 2">B4167</strain>
    </source>
</reference>
<dbReference type="Proteomes" id="UP000032076">
    <property type="component" value="Unassembled WGS sequence"/>
</dbReference>
<gene>
    <name evidence="1" type="ORF">B4167_2239</name>
</gene>
<accession>A0ABD4A9G1</accession>
<organism evidence="1 2">
    <name type="scientific">Caldibacillus thermoamylovorans</name>
    <dbReference type="NCBI Taxonomy" id="35841"/>
    <lineage>
        <taxon>Bacteria</taxon>
        <taxon>Bacillati</taxon>
        <taxon>Bacillota</taxon>
        <taxon>Bacilli</taxon>
        <taxon>Bacillales</taxon>
        <taxon>Bacillaceae</taxon>
        <taxon>Caldibacillus</taxon>
    </lineage>
</organism>
<proteinExistence type="predicted"/>
<dbReference type="EMBL" id="JXLU01000050">
    <property type="protein sequence ID" value="KIO73315.1"/>
    <property type="molecule type" value="Genomic_DNA"/>
</dbReference>
<evidence type="ECO:0000313" key="2">
    <source>
        <dbReference type="Proteomes" id="UP000032076"/>
    </source>
</evidence>
<sequence>MSILTRGAVDLYALFEWGLTVFVLLTVKVGKKIVAQTMALVCTTNVSMFIIL</sequence>
<name>A0ABD4A9G1_9BACI</name>
<protein>
    <submittedName>
        <fullName evidence="1">Uncharacterized protein</fullName>
    </submittedName>
</protein>
<evidence type="ECO:0000313" key="1">
    <source>
        <dbReference type="EMBL" id="KIO73315.1"/>
    </source>
</evidence>